<keyword evidence="5" id="KW-0010">Activator</keyword>
<dbReference type="PROSITE" id="PS50090">
    <property type="entry name" value="MYB_LIKE"/>
    <property type="match status" value="2"/>
</dbReference>
<dbReference type="FunFam" id="1.10.10.60:FF:000119">
    <property type="entry name" value="Transcription factor GAMYB"/>
    <property type="match status" value="1"/>
</dbReference>
<feature type="domain" description="HTH myb-type" evidence="10">
    <location>
        <begin position="31"/>
        <end position="83"/>
    </location>
</feature>
<keyword evidence="2" id="KW-0677">Repeat</keyword>
<comment type="caution">
    <text evidence="11">The sequence shown here is derived from an EMBL/GenBank/DDBJ whole genome shotgun (WGS) entry which is preliminary data.</text>
</comment>
<protein>
    <submittedName>
        <fullName evidence="11">Uncharacterized protein</fullName>
    </submittedName>
</protein>
<feature type="region of interest" description="Disordered" evidence="8">
    <location>
        <begin position="189"/>
        <end position="216"/>
    </location>
</feature>
<feature type="domain" description="Myb-like" evidence="9">
    <location>
        <begin position="84"/>
        <end position="134"/>
    </location>
</feature>
<accession>A0AAW1XQC4</accession>
<evidence type="ECO:0000259" key="10">
    <source>
        <dbReference type="PROSITE" id="PS51294"/>
    </source>
</evidence>
<dbReference type="GO" id="GO:0048235">
    <property type="term" value="P:pollen sperm cell differentiation"/>
    <property type="evidence" value="ECO:0007669"/>
    <property type="project" value="UniProtKB-ARBA"/>
</dbReference>
<dbReference type="GO" id="GO:0045893">
    <property type="term" value="P:positive regulation of DNA-templated transcription"/>
    <property type="evidence" value="ECO:0007669"/>
    <property type="project" value="UniProtKB-ARBA"/>
</dbReference>
<dbReference type="CDD" id="cd00167">
    <property type="entry name" value="SANT"/>
    <property type="match status" value="2"/>
</dbReference>
<name>A0AAW1XQC4_RUBAR</name>
<evidence type="ECO:0000256" key="3">
    <source>
        <dbReference type="ARBA" id="ARBA00023015"/>
    </source>
</evidence>
<dbReference type="PANTHER" id="PTHR47995:SF18">
    <property type="entry name" value="TRANSCRIPTION FACTOR MYB65"/>
    <property type="match status" value="1"/>
</dbReference>
<dbReference type="SUPFAM" id="SSF46689">
    <property type="entry name" value="Homeodomain-like"/>
    <property type="match status" value="1"/>
</dbReference>
<evidence type="ECO:0000313" key="12">
    <source>
        <dbReference type="Proteomes" id="UP001457282"/>
    </source>
</evidence>
<dbReference type="Gene3D" id="1.10.10.60">
    <property type="entry name" value="Homeodomain-like"/>
    <property type="match status" value="2"/>
</dbReference>
<evidence type="ECO:0000256" key="4">
    <source>
        <dbReference type="ARBA" id="ARBA00023125"/>
    </source>
</evidence>
<dbReference type="EMBL" id="JBEDUW010000003">
    <property type="protein sequence ID" value="KAK9938554.1"/>
    <property type="molecule type" value="Genomic_DNA"/>
</dbReference>
<evidence type="ECO:0000256" key="7">
    <source>
        <dbReference type="ARBA" id="ARBA00023242"/>
    </source>
</evidence>
<evidence type="ECO:0000256" key="1">
    <source>
        <dbReference type="ARBA" id="ARBA00004123"/>
    </source>
</evidence>
<dbReference type="InterPro" id="IPR017930">
    <property type="entry name" value="Myb_dom"/>
</dbReference>
<dbReference type="GO" id="GO:0003677">
    <property type="term" value="F:DNA binding"/>
    <property type="evidence" value="ECO:0007669"/>
    <property type="project" value="UniProtKB-KW"/>
</dbReference>
<feature type="domain" description="HTH myb-type" evidence="10">
    <location>
        <begin position="84"/>
        <end position="138"/>
    </location>
</feature>
<feature type="domain" description="Myb-like" evidence="9">
    <location>
        <begin position="31"/>
        <end position="83"/>
    </location>
</feature>
<evidence type="ECO:0000256" key="8">
    <source>
        <dbReference type="SAM" id="MobiDB-lite"/>
    </source>
</evidence>
<dbReference type="GO" id="GO:0005634">
    <property type="term" value="C:nucleus"/>
    <property type="evidence" value="ECO:0007669"/>
    <property type="project" value="UniProtKB-SubCell"/>
</dbReference>
<keyword evidence="6" id="KW-0804">Transcription</keyword>
<dbReference type="FunFam" id="1.10.10.60:FF:000001">
    <property type="entry name" value="MYB-related transcription factor"/>
    <property type="match status" value="1"/>
</dbReference>
<dbReference type="InterPro" id="IPR009057">
    <property type="entry name" value="Homeodomain-like_sf"/>
</dbReference>
<evidence type="ECO:0000256" key="5">
    <source>
        <dbReference type="ARBA" id="ARBA00023159"/>
    </source>
</evidence>
<dbReference type="Proteomes" id="UP001457282">
    <property type="component" value="Unassembled WGS sequence"/>
</dbReference>
<keyword evidence="3" id="KW-0805">Transcription regulation</keyword>
<organism evidence="11 12">
    <name type="scientific">Rubus argutus</name>
    <name type="common">Southern blackberry</name>
    <dbReference type="NCBI Taxonomy" id="59490"/>
    <lineage>
        <taxon>Eukaryota</taxon>
        <taxon>Viridiplantae</taxon>
        <taxon>Streptophyta</taxon>
        <taxon>Embryophyta</taxon>
        <taxon>Tracheophyta</taxon>
        <taxon>Spermatophyta</taxon>
        <taxon>Magnoliopsida</taxon>
        <taxon>eudicotyledons</taxon>
        <taxon>Gunneridae</taxon>
        <taxon>Pentapetalae</taxon>
        <taxon>rosids</taxon>
        <taxon>fabids</taxon>
        <taxon>Rosales</taxon>
        <taxon>Rosaceae</taxon>
        <taxon>Rosoideae</taxon>
        <taxon>Rosoideae incertae sedis</taxon>
        <taxon>Rubus</taxon>
    </lineage>
</organism>
<dbReference type="Pfam" id="PF00249">
    <property type="entry name" value="Myb_DNA-binding"/>
    <property type="match status" value="2"/>
</dbReference>
<comment type="subcellular location">
    <subcellularLocation>
        <location evidence="1">Nucleus</location>
    </subcellularLocation>
</comment>
<dbReference type="AlphaFoldDB" id="A0AAW1XQC4"/>
<keyword evidence="12" id="KW-1185">Reference proteome</keyword>
<dbReference type="SMART" id="SM00717">
    <property type="entry name" value="SANT"/>
    <property type="match status" value="2"/>
</dbReference>
<evidence type="ECO:0000256" key="2">
    <source>
        <dbReference type="ARBA" id="ARBA00022737"/>
    </source>
</evidence>
<dbReference type="GO" id="GO:0009653">
    <property type="term" value="P:anatomical structure morphogenesis"/>
    <property type="evidence" value="ECO:0007669"/>
    <property type="project" value="UniProtKB-ARBA"/>
</dbReference>
<evidence type="ECO:0000256" key="6">
    <source>
        <dbReference type="ARBA" id="ARBA00023163"/>
    </source>
</evidence>
<evidence type="ECO:0000313" key="11">
    <source>
        <dbReference type="EMBL" id="KAK9938554.1"/>
    </source>
</evidence>
<dbReference type="InterPro" id="IPR001005">
    <property type="entry name" value="SANT/Myb"/>
</dbReference>
<dbReference type="PROSITE" id="PS51294">
    <property type="entry name" value="HTH_MYB"/>
    <property type="match status" value="2"/>
</dbReference>
<sequence>MAQNIDGINGGAVCNIEGRPSESGGLMEGNNKALKKGPWTTVEDQILIDCVRKHGEGNWNSLRRNSRLNRCGKSCRLRWANHLHPNLKKGAFSPEEERLILQLHAKYGNKWARMASQLPGRTDNEIKNYWNTRVKRRQRKGLPQYPHDIKQSHFHSHSQPTTSIIPIGLTQPATTTIPPTVPSICFPFHTSSQTHLPPNSTNPSHQSPALSSSHQPEFTLNHSLPLFDPATSSFSTSEPAFNFHHPTPMLGSPLGYRQYRDNVVFSPPISPTPNRSSSIPDVVSYQQFAASTNCMPDMSSFQFQPQSFNESLVPFPGTSTQIDFGDSFFIKSELPSCKLLQIPEPLSSQVSQTQSWSEIIIDGNINATAVMATNETHCASNGFLEELLQEAEALNNSLLEMKPVQDHENEMSMPEDLFKLSNFILSTEPVSHWYSSDIGDPSNSQSSGVTETSLKFDMQQRMASVVASIDNDRVPHSWDNLPETPVEVS</sequence>
<dbReference type="GO" id="GO:0040008">
    <property type="term" value="P:regulation of growth"/>
    <property type="evidence" value="ECO:0007669"/>
    <property type="project" value="UniProtKB-ARBA"/>
</dbReference>
<dbReference type="PANTHER" id="PTHR47995">
    <property type="entry name" value="TRANSCRIPTION FACTOR MYB33-RELATED"/>
    <property type="match status" value="1"/>
</dbReference>
<proteinExistence type="predicted"/>
<keyword evidence="7" id="KW-0539">Nucleus</keyword>
<gene>
    <name evidence="11" type="ORF">M0R45_015284</name>
</gene>
<reference evidence="11 12" key="1">
    <citation type="journal article" date="2023" name="G3 (Bethesda)">
        <title>A chromosome-length genome assembly and annotation of blackberry (Rubus argutus, cv. 'Hillquist').</title>
        <authorList>
            <person name="Bruna T."/>
            <person name="Aryal R."/>
            <person name="Dudchenko O."/>
            <person name="Sargent D.J."/>
            <person name="Mead D."/>
            <person name="Buti M."/>
            <person name="Cavallini A."/>
            <person name="Hytonen T."/>
            <person name="Andres J."/>
            <person name="Pham M."/>
            <person name="Weisz D."/>
            <person name="Mascagni F."/>
            <person name="Usai G."/>
            <person name="Natali L."/>
            <person name="Bassil N."/>
            <person name="Fernandez G.E."/>
            <person name="Lomsadze A."/>
            <person name="Armour M."/>
            <person name="Olukolu B."/>
            <person name="Poorten T."/>
            <person name="Britton C."/>
            <person name="Davik J."/>
            <person name="Ashrafi H."/>
            <person name="Aiden E.L."/>
            <person name="Borodovsky M."/>
            <person name="Worthington M."/>
        </authorList>
    </citation>
    <scope>NUCLEOTIDE SEQUENCE [LARGE SCALE GENOMIC DNA]</scope>
    <source>
        <strain evidence="11">PI 553951</strain>
    </source>
</reference>
<keyword evidence="4" id="KW-0238">DNA-binding</keyword>
<evidence type="ECO:0000259" key="9">
    <source>
        <dbReference type="PROSITE" id="PS50090"/>
    </source>
</evidence>